<feature type="transmembrane region" description="Helical" evidence="9">
    <location>
        <begin position="201"/>
        <end position="218"/>
    </location>
</feature>
<dbReference type="PANTHER" id="PTHR48021:SF37">
    <property type="entry name" value="SUGAR TRANSPORTER ERD6-LIKE 16"/>
    <property type="match status" value="1"/>
</dbReference>
<evidence type="ECO:0000256" key="4">
    <source>
        <dbReference type="ARBA" id="ARBA00022597"/>
    </source>
</evidence>
<feature type="transmembrane region" description="Helical" evidence="9">
    <location>
        <begin position="446"/>
        <end position="464"/>
    </location>
</feature>
<dbReference type="InterPro" id="IPR050549">
    <property type="entry name" value="MFS_Trehalose_Transporter"/>
</dbReference>
<dbReference type="GO" id="GO:0051119">
    <property type="term" value="F:sugar transmembrane transporter activity"/>
    <property type="evidence" value="ECO:0007669"/>
    <property type="project" value="InterPro"/>
</dbReference>
<proteinExistence type="inferred from homology"/>
<evidence type="ECO:0000256" key="3">
    <source>
        <dbReference type="ARBA" id="ARBA00022448"/>
    </source>
</evidence>
<sequence>MAIGQCRDVENGGTNSLGDLEQPFIKQEKKVGADYEDGSTGSIGMVLLSTCVAVCGSFEFGSCVGYSAPTQSAIREDLNLSLAQFSMFGSILTIGAMLGAITSGRIADFHGRKGAMSMSATFCITGWLAIYFSEGALSLDIGRFLTGYGIGVFSYVIPIFIAEIAPKNLRGGLTTLNQLMIVTGSSVSFVLGTIISWRTLAIAGILPCIVLLVGLWFVPESPRWLAKIGHENEFQVALQRLRGKYADISDETAEIKEYIVTLQSLPKSGVLDLFQSKYIRLVIIGVGLMVFQQFGGINGIGFYASQTFEEAGISSKIGTIAYACVQVPITVVGAMLIDRSGRRPLIMVSATGTFLGCFLAGTSFFLKEYGLLLNCVPTIAVSGVLIYIAFFSIGMGAVPWVIMSEIFPIHVKGAAGSLVVLVNWLGAWAVSYTYNFLMSWSSSRTYYMYSGFSLLTILFMAKLLPETKGKTLEEIQACIKSDRREQDILN</sequence>
<dbReference type="InterPro" id="IPR044775">
    <property type="entry name" value="MFS_ERD6/Tret1-like"/>
</dbReference>
<feature type="transmembrane region" description="Helical" evidence="9">
    <location>
        <begin position="114"/>
        <end position="133"/>
    </location>
</feature>
<dbReference type="OMA" id="AQSANWF"/>
<dbReference type="EMBL" id="PDCK01000042">
    <property type="protein sequence ID" value="PRQ39022.1"/>
    <property type="molecule type" value="Genomic_DNA"/>
</dbReference>
<dbReference type="InterPro" id="IPR005828">
    <property type="entry name" value="MFS_sugar_transport-like"/>
</dbReference>
<feature type="transmembrane region" description="Helical" evidence="9">
    <location>
        <begin position="281"/>
        <end position="305"/>
    </location>
</feature>
<dbReference type="PROSITE" id="PS50850">
    <property type="entry name" value="MFS"/>
    <property type="match status" value="1"/>
</dbReference>
<keyword evidence="7 9" id="KW-0472">Membrane</keyword>
<feature type="domain" description="Major facilitator superfamily (MFS) profile" evidence="10">
    <location>
        <begin position="49"/>
        <end position="468"/>
    </location>
</feature>
<dbReference type="Pfam" id="PF00083">
    <property type="entry name" value="Sugar_tr"/>
    <property type="match status" value="1"/>
</dbReference>
<dbReference type="SUPFAM" id="SSF103473">
    <property type="entry name" value="MFS general substrate transporter"/>
    <property type="match status" value="1"/>
</dbReference>
<keyword evidence="12" id="KW-1185">Reference proteome</keyword>
<dbReference type="InterPro" id="IPR003663">
    <property type="entry name" value="Sugar/inositol_transpt"/>
</dbReference>
<dbReference type="STRING" id="74649.A0A2P6QXW0"/>
<dbReference type="Proteomes" id="UP000238479">
    <property type="component" value="Chromosome 4"/>
</dbReference>
<keyword evidence="3 8" id="KW-0813">Transport</keyword>
<evidence type="ECO:0000256" key="9">
    <source>
        <dbReference type="SAM" id="Phobius"/>
    </source>
</evidence>
<dbReference type="PANTHER" id="PTHR48021">
    <property type="match status" value="1"/>
</dbReference>
<evidence type="ECO:0000256" key="6">
    <source>
        <dbReference type="ARBA" id="ARBA00022989"/>
    </source>
</evidence>
<name>A0A2P6QXW0_ROSCH</name>
<dbReference type="OrthoDB" id="6133115at2759"/>
<comment type="subcellular location">
    <subcellularLocation>
        <location evidence="1">Membrane</location>
        <topology evidence="1">Multi-pass membrane protein</topology>
    </subcellularLocation>
</comment>
<feature type="transmembrane region" description="Helical" evidence="9">
    <location>
        <begin position="82"/>
        <end position="102"/>
    </location>
</feature>
<evidence type="ECO:0000256" key="5">
    <source>
        <dbReference type="ARBA" id="ARBA00022692"/>
    </source>
</evidence>
<reference evidence="11 12" key="1">
    <citation type="journal article" date="2018" name="Nat. Genet.">
        <title>The Rosa genome provides new insights in the design of modern roses.</title>
        <authorList>
            <person name="Bendahmane M."/>
        </authorList>
    </citation>
    <scope>NUCLEOTIDE SEQUENCE [LARGE SCALE GENOMIC DNA]</scope>
    <source>
        <strain evidence="12">cv. Old Blush</strain>
    </source>
</reference>
<dbReference type="FunFam" id="1.20.1250.20:FF:000043">
    <property type="entry name" value="sugar transporter ERD6-like 6"/>
    <property type="match status" value="1"/>
</dbReference>
<dbReference type="PRINTS" id="PR00171">
    <property type="entry name" value="SUGRTRNSPORT"/>
</dbReference>
<dbReference type="CDD" id="cd17358">
    <property type="entry name" value="MFS_GLUT6_8_Class3_like"/>
    <property type="match status" value="1"/>
</dbReference>
<dbReference type="GO" id="GO:0016020">
    <property type="term" value="C:membrane"/>
    <property type="evidence" value="ECO:0007669"/>
    <property type="project" value="UniProtKB-SubCell"/>
</dbReference>
<accession>A0A2P6QXW0</accession>
<gene>
    <name evidence="11" type="ORF">RchiOBHm_Chr4g0420481</name>
</gene>
<comment type="similarity">
    <text evidence="2 8">Belongs to the major facilitator superfamily. Sugar transporter (TC 2.A.1.1) family.</text>
</comment>
<evidence type="ECO:0000256" key="8">
    <source>
        <dbReference type="RuleBase" id="RU003346"/>
    </source>
</evidence>
<feature type="transmembrane region" description="Helical" evidence="9">
    <location>
        <begin position="317"/>
        <end position="337"/>
    </location>
</feature>
<evidence type="ECO:0000256" key="2">
    <source>
        <dbReference type="ARBA" id="ARBA00010992"/>
    </source>
</evidence>
<dbReference type="NCBIfam" id="TIGR00879">
    <property type="entry name" value="SP"/>
    <property type="match status" value="1"/>
</dbReference>
<keyword evidence="4 11" id="KW-0762">Sugar transport</keyword>
<organism evidence="11 12">
    <name type="scientific">Rosa chinensis</name>
    <name type="common">China rose</name>
    <dbReference type="NCBI Taxonomy" id="74649"/>
    <lineage>
        <taxon>Eukaryota</taxon>
        <taxon>Viridiplantae</taxon>
        <taxon>Streptophyta</taxon>
        <taxon>Embryophyta</taxon>
        <taxon>Tracheophyta</taxon>
        <taxon>Spermatophyta</taxon>
        <taxon>Magnoliopsida</taxon>
        <taxon>eudicotyledons</taxon>
        <taxon>Gunneridae</taxon>
        <taxon>Pentapetalae</taxon>
        <taxon>rosids</taxon>
        <taxon>fabids</taxon>
        <taxon>Rosales</taxon>
        <taxon>Rosaceae</taxon>
        <taxon>Rosoideae</taxon>
        <taxon>Rosoideae incertae sedis</taxon>
        <taxon>Rosa</taxon>
    </lineage>
</organism>
<evidence type="ECO:0000313" key="12">
    <source>
        <dbReference type="Proteomes" id="UP000238479"/>
    </source>
</evidence>
<comment type="caution">
    <text evidence="11">The sequence shown here is derived from an EMBL/GenBank/DDBJ whole genome shotgun (WGS) entry which is preliminary data.</text>
</comment>
<evidence type="ECO:0000313" key="11">
    <source>
        <dbReference type="EMBL" id="PRQ39022.1"/>
    </source>
</evidence>
<feature type="transmembrane region" description="Helical" evidence="9">
    <location>
        <begin position="378"/>
        <end position="402"/>
    </location>
</feature>
<evidence type="ECO:0000259" key="10">
    <source>
        <dbReference type="PROSITE" id="PS50850"/>
    </source>
</evidence>
<feature type="transmembrane region" description="Helical" evidence="9">
    <location>
        <begin position="414"/>
        <end position="434"/>
    </location>
</feature>
<dbReference type="AlphaFoldDB" id="A0A2P6QXW0"/>
<dbReference type="Gene3D" id="1.20.1250.20">
    <property type="entry name" value="MFS general substrate transporter like domains"/>
    <property type="match status" value="1"/>
</dbReference>
<evidence type="ECO:0000256" key="1">
    <source>
        <dbReference type="ARBA" id="ARBA00004141"/>
    </source>
</evidence>
<protein>
    <submittedName>
        <fullName evidence="11">Putative major facilitator, sugar transporter, major facilitator superfamily</fullName>
    </submittedName>
</protein>
<dbReference type="InterPro" id="IPR020846">
    <property type="entry name" value="MFS_dom"/>
</dbReference>
<keyword evidence="6 9" id="KW-1133">Transmembrane helix</keyword>
<feature type="transmembrane region" description="Helical" evidence="9">
    <location>
        <begin position="145"/>
        <end position="164"/>
    </location>
</feature>
<dbReference type="Gramene" id="PRQ39022">
    <property type="protein sequence ID" value="PRQ39022"/>
    <property type="gene ID" value="RchiOBHm_Chr4g0420481"/>
</dbReference>
<evidence type="ECO:0000256" key="7">
    <source>
        <dbReference type="ARBA" id="ARBA00023136"/>
    </source>
</evidence>
<keyword evidence="5 9" id="KW-0812">Transmembrane</keyword>
<dbReference type="InterPro" id="IPR036259">
    <property type="entry name" value="MFS_trans_sf"/>
</dbReference>
<feature type="transmembrane region" description="Helical" evidence="9">
    <location>
        <begin position="344"/>
        <end position="366"/>
    </location>
</feature>